<accession>A0A1H8BR70</accession>
<proteinExistence type="predicted"/>
<sequence length="150" mass="18302">MTREKFFSSEDEFQKWLFFQSDVLESFIKEFDNLDLDYSPESLIQLEQWILERHYSPKSFIKDEKAEIIDAMIRYVGQIYVKHLKWIWDIELKDQKYAFYSMPLVKPKDDKDNIYAESPFSLLVACTDRRVGDYIYRMFMNMKQEMKKRG</sequence>
<dbReference type="RefSeq" id="WP_089965388.1">
    <property type="nucleotide sequence ID" value="NZ_FOCQ01000002.1"/>
</dbReference>
<name>A0A1H8BR70_9BACL</name>
<dbReference type="AlphaFoldDB" id="A0A1H8BR70"/>
<protein>
    <recommendedName>
        <fullName evidence="3">DUF3806 domain-containing protein</fullName>
    </recommendedName>
</protein>
<reference evidence="1 2" key="1">
    <citation type="submission" date="2016-10" db="EMBL/GenBank/DDBJ databases">
        <authorList>
            <person name="de Groot N.N."/>
        </authorList>
    </citation>
    <scope>NUCLEOTIDE SEQUENCE [LARGE SCALE GENOMIC DNA]</scope>
    <source>
        <strain evidence="1 2">DSM 46701</strain>
    </source>
</reference>
<evidence type="ECO:0008006" key="3">
    <source>
        <dbReference type="Google" id="ProtNLM"/>
    </source>
</evidence>
<gene>
    <name evidence="1" type="ORF">SAMN05444955_102319</name>
</gene>
<evidence type="ECO:0000313" key="1">
    <source>
        <dbReference type="EMBL" id="SEM85370.1"/>
    </source>
</evidence>
<dbReference type="Proteomes" id="UP000199695">
    <property type="component" value="Unassembled WGS sequence"/>
</dbReference>
<organism evidence="1 2">
    <name type="scientific">Lihuaxuella thermophila</name>
    <dbReference type="NCBI Taxonomy" id="1173111"/>
    <lineage>
        <taxon>Bacteria</taxon>
        <taxon>Bacillati</taxon>
        <taxon>Bacillota</taxon>
        <taxon>Bacilli</taxon>
        <taxon>Bacillales</taxon>
        <taxon>Thermoactinomycetaceae</taxon>
        <taxon>Lihuaxuella</taxon>
    </lineage>
</organism>
<evidence type="ECO:0000313" key="2">
    <source>
        <dbReference type="Proteomes" id="UP000199695"/>
    </source>
</evidence>
<dbReference type="STRING" id="1173111.SAMN05444955_102319"/>
<keyword evidence="2" id="KW-1185">Reference proteome</keyword>
<dbReference type="OrthoDB" id="2989644at2"/>
<dbReference type="EMBL" id="FOCQ01000002">
    <property type="protein sequence ID" value="SEM85370.1"/>
    <property type="molecule type" value="Genomic_DNA"/>
</dbReference>